<dbReference type="Proteomes" id="UP001363151">
    <property type="component" value="Unassembled WGS sequence"/>
</dbReference>
<dbReference type="SUPFAM" id="SSF54928">
    <property type="entry name" value="RNA-binding domain, RBD"/>
    <property type="match status" value="1"/>
</dbReference>
<dbReference type="SMART" id="SM00360">
    <property type="entry name" value="RRM"/>
    <property type="match status" value="1"/>
</dbReference>
<dbReference type="InterPro" id="IPR035979">
    <property type="entry name" value="RBD_domain_sf"/>
</dbReference>
<dbReference type="Gene3D" id="3.30.70.330">
    <property type="match status" value="1"/>
</dbReference>
<keyword evidence="3" id="KW-0732">Signal</keyword>
<evidence type="ECO:0000313" key="6">
    <source>
        <dbReference type="Proteomes" id="UP001363151"/>
    </source>
</evidence>
<dbReference type="InterPro" id="IPR000504">
    <property type="entry name" value="RRM_dom"/>
</dbReference>
<dbReference type="InterPro" id="IPR012677">
    <property type="entry name" value="Nucleotide-bd_a/b_plait_sf"/>
</dbReference>
<proteinExistence type="predicted"/>
<evidence type="ECO:0000256" key="2">
    <source>
        <dbReference type="SAM" id="MobiDB-lite"/>
    </source>
</evidence>
<dbReference type="EMBL" id="JBBJCI010000037">
    <property type="protein sequence ID" value="KAK7250298.1"/>
    <property type="molecule type" value="Genomic_DNA"/>
</dbReference>
<sequence>MRARGALVLCLLDAAAAEPASLFSEPMSAHFDYAAAWRRGGAGVAAAGRRRRRRDERAAVERRGHPGPARGRRAARDGRATRPKPARALARAPKALEASSSKFESAGDLVKTLGGRAPTRRPAARPAPRGPRQRRQRQAARRRRAAPGRAANGTTAPPPADLVFRGLALAGRLGAAAERVGRAVERRSGVALAVLAFAIGRASKPRDAKPASRIMAVLRYLVVAAALYAAAAPGGGDDVPAVADTPAEPPAPADWLASLLFARRSLETIWAAGLRRHVSERARGVLLETMAYYDGSFEVLEASVDFGAGLPPLHRVETREPTPALVDALRPGAKMLAYAVEVGDWALEAPGGFASLDLELQGRFAKYAVPRLGVTFESATIAASTLVVAVEVTDAYPFLGTAAFGFDGAAGRPRLDATSFVGAEAARADFEFAPFGSMVADEIHRSLPVAQRDVWTFDLGAWLVTCDGGGQSNATRREAPEPAPIPEEPVSRKTPPPTRVVDRVRELDALCDDGAPRRGPLRKLNAPDVSADREPTARELLAAARSVQRERDSILADAEAKRNAAEAFARLPCCAGSAARQHARPRTVTPRPSAQGAKVDPLRDYPHHLLGFSVTAERLKAFFTSQDVPGTLKVRLLTDAKTGKSRGMALAQCETAEALYACVALHHAQIDGRRINVERSAGGGREAKKGKLAEHRAHQSKKVEETVDRVLEEFVASGQLRRDEVDDGVRRLLQRRSGRVAHAALTEYARSSARQRSAPYQRLPVRSSPRA</sequence>
<feature type="region of interest" description="Disordered" evidence="2">
    <location>
        <begin position="511"/>
        <end position="534"/>
    </location>
</feature>
<evidence type="ECO:0000256" key="3">
    <source>
        <dbReference type="SAM" id="SignalP"/>
    </source>
</evidence>
<feature type="compositionally biased region" description="Basic residues" evidence="2">
    <location>
        <begin position="131"/>
        <end position="146"/>
    </location>
</feature>
<feature type="region of interest" description="Disordered" evidence="2">
    <location>
        <begin position="747"/>
        <end position="771"/>
    </location>
</feature>
<dbReference type="PROSITE" id="PS50102">
    <property type="entry name" value="RRM"/>
    <property type="match status" value="1"/>
</dbReference>
<keyword evidence="6" id="KW-1185">Reference proteome</keyword>
<feature type="region of interest" description="Disordered" evidence="2">
    <location>
        <begin position="43"/>
        <end position="159"/>
    </location>
</feature>
<reference evidence="5 6" key="1">
    <citation type="submission" date="2024-03" db="EMBL/GenBank/DDBJ databases">
        <title>Aureococcus anophagefferens CCMP1851 and Kratosvirus quantuckense: Draft genome of a second virus-susceptible host strain in the model system.</title>
        <authorList>
            <person name="Chase E."/>
            <person name="Truchon A.R."/>
            <person name="Schepens W."/>
            <person name="Wilhelm S.W."/>
        </authorList>
    </citation>
    <scope>NUCLEOTIDE SEQUENCE [LARGE SCALE GENOMIC DNA]</scope>
    <source>
        <strain evidence="5 6">CCMP1851</strain>
    </source>
</reference>
<feature type="region of interest" description="Disordered" evidence="2">
    <location>
        <begin position="680"/>
        <end position="703"/>
    </location>
</feature>
<organism evidence="5 6">
    <name type="scientific">Aureococcus anophagefferens</name>
    <name type="common">Harmful bloom alga</name>
    <dbReference type="NCBI Taxonomy" id="44056"/>
    <lineage>
        <taxon>Eukaryota</taxon>
        <taxon>Sar</taxon>
        <taxon>Stramenopiles</taxon>
        <taxon>Ochrophyta</taxon>
        <taxon>Pelagophyceae</taxon>
        <taxon>Pelagomonadales</taxon>
        <taxon>Pelagomonadaceae</taxon>
        <taxon>Aureococcus</taxon>
    </lineage>
</organism>
<name>A0ABR1GAU0_AURAN</name>
<evidence type="ECO:0000259" key="4">
    <source>
        <dbReference type="PROSITE" id="PS50102"/>
    </source>
</evidence>
<feature type="compositionally biased region" description="Low complexity" evidence="2">
    <location>
        <begin position="86"/>
        <end position="98"/>
    </location>
</feature>
<feature type="compositionally biased region" description="Basic and acidic residues" evidence="2">
    <location>
        <begin position="55"/>
        <end position="64"/>
    </location>
</feature>
<feature type="chain" id="PRO_5046738131" description="RRM domain-containing protein" evidence="3">
    <location>
        <begin position="18"/>
        <end position="771"/>
    </location>
</feature>
<protein>
    <recommendedName>
        <fullName evidence="4">RRM domain-containing protein</fullName>
    </recommendedName>
</protein>
<gene>
    <name evidence="5" type="ORF">SO694_00007249</name>
</gene>
<feature type="region of interest" description="Disordered" evidence="2">
    <location>
        <begin position="470"/>
        <end position="497"/>
    </location>
</feature>
<comment type="caution">
    <text evidence="5">The sequence shown here is derived from an EMBL/GenBank/DDBJ whole genome shotgun (WGS) entry which is preliminary data.</text>
</comment>
<feature type="compositionally biased region" description="Basic and acidic residues" evidence="2">
    <location>
        <begin position="685"/>
        <end position="703"/>
    </location>
</feature>
<evidence type="ECO:0000256" key="1">
    <source>
        <dbReference type="PROSITE-ProRule" id="PRU00176"/>
    </source>
</evidence>
<evidence type="ECO:0000313" key="5">
    <source>
        <dbReference type="EMBL" id="KAK7250298.1"/>
    </source>
</evidence>
<keyword evidence="1" id="KW-0694">RNA-binding</keyword>
<feature type="signal peptide" evidence="3">
    <location>
        <begin position="1"/>
        <end position="17"/>
    </location>
</feature>
<feature type="domain" description="RRM" evidence="4">
    <location>
        <begin position="602"/>
        <end position="682"/>
    </location>
</feature>
<accession>A0ABR1GAU0</accession>